<comment type="caution">
    <text evidence="1">The sequence shown here is derived from an EMBL/GenBank/DDBJ whole genome shotgun (WGS) entry which is preliminary data.</text>
</comment>
<keyword evidence="2" id="KW-1185">Reference proteome</keyword>
<evidence type="ECO:0000313" key="2">
    <source>
        <dbReference type="Proteomes" id="UP001597045"/>
    </source>
</evidence>
<accession>A0ABW3M5Y1</accession>
<evidence type="ECO:0000313" key="1">
    <source>
        <dbReference type="EMBL" id="MFD1045337.1"/>
    </source>
</evidence>
<dbReference type="Proteomes" id="UP001597045">
    <property type="component" value="Unassembled WGS sequence"/>
</dbReference>
<protein>
    <submittedName>
        <fullName evidence="1">Uncharacterized protein</fullName>
    </submittedName>
</protein>
<proteinExistence type="predicted"/>
<name>A0ABW3M5Y1_9PSEU</name>
<reference evidence="2" key="1">
    <citation type="journal article" date="2019" name="Int. J. Syst. Evol. Microbiol.">
        <title>The Global Catalogue of Microorganisms (GCM) 10K type strain sequencing project: providing services to taxonomists for standard genome sequencing and annotation.</title>
        <authorList>
            <consortium name="The Broad Institute Genomics Platform"/>
            <consortium name="The Broad Institute Genome Sequencing Center for Infectious Disease"/>
            <person name="Wu L."/>
            <person name="Ma J."/>
        </authorList>
    </citation>
    <scope>NUCLEOTIDE SEQUENCE [LARGE SCALE GENOMIC DNA]</scope>
    <source>
        <strain evidence="2">JCM 31486</strain>
    </source>
</reference>
<dbReference type="EMBL" id="JBHTIS010000269">
    <property type="protein sequence ID" value="MFD1045337.1"/>
    <property type="molecule type" value="Genomic_DNA"/>
</dbReference>
<gene>
    <name evidence="1" type="ORF">ACFQ1S_06930</name>
</gene>
<sequence>MTTPWQIQIVATYARHFDDAVRDMIREGLGDALGTASNKQDPADKHRDSTGLVLGVTAQALETVLRLLTLCAAHCAGTAPDTPGPIASVEDLTDALGFAEWTLDRVQGANGGGDYNHEQLASIPRNVVTSDDIGAIRTMMKYLSHAAQDRVLPRDVVNALDDIKIWSAKQLPAL</sequence>
<organism evidence="1 2">
    <name type="scientific">Kibdelosporangium lantanae</name>
    <dbReference type="NCBI Taxonomy" id="1497396"/>
    <lineage>
        <taxon>Bacteria</taxon>
        <taxon>Bacillati</taxon>
        <taxon>Actinomycetota</taxon>
        <taxon>Actinomycetes</taxon>
        <taxon>Pseudonocardiales</taxon>
        <taxon>Pseudonocardiaceae</taxon>
        <taxon>Kibdelosporangium</taxon>
    </lineage>
</organism>